<protein>
    <submittedName>
        <fullName evidence="1">Uncharacterized protein</fullName>
    </submittedName>
</protein>
<reference evidence="1 2" key="1">
    <citation type="journal article" date="2012" name="Plant Cell">
        <title>Genome comparison of barley and maize smut fungi reveals targeted loss of RNA silencing components and species-specific presence of transposable elements.</title>
        <authorList>
            <person name="Laurie J.D."/>
            <person name="Ali S."/>
            <person name="Linning R."/>
            <person name="Mannhaupt G."/>
            <person name="Wong P."/>
            <person name="Gueldener U."/>
            <person name="Muensterkoetter M."/>
            <person name="Moore R."/>
            <person name="Kahmann R."/>
            <person name="Bakkeren G."/>
            <person name="Schirawski J."/>
        </authorList>
    </citation>
    <scope>NUCLEOTIDE SEQUENCE [LARGE SCALE GENOMIC DNA]</scope>
    <source>
        <strain evidence="2">Uh4875-4</strain>
    </source>
</reference>
<comment type="caution">
    <text evidence="1">The sequence shown here is derived from an EMBL/GenBank/DDBJ whole genome shotgun (WGS) entry which is preliminary data.</text>
</comment>
<name>I2FMF9_USTHO</name>
<evidence type="ECO:0000313" key="1">
    <source>
        <dbReference type="EMBL" id="CCF48102.1"/>
    </source>
</evidence>
<sequence length="157" mass="17262">MVSAQVADPLALPVVRSPLEPLFLGMDDDIIVPSPLPSPFIAPIIPNLVGNDYSPASPAIDLYEVDARLAAVDRTTPEWQATWEAELARSPTPPPTADEIAGWAEGFVMANLLMQVADGHYPCDWDVPVRSLAAKRLHRLMGMVWAWFILRNEPPIQ</sequence>
<accession>I2FMF9</accession>
<evidence type="ECO:0000313" key="2">
    <source>
        <dbReference type="Proteomes" id="UP000006174"/>
    </source>
</evidence>
<organism evidence="1 2">
    <name type="scientific">Ustilago hordei</name>
    <name type="common">Barley covered smut fungus</name>
    <dbReference type="NCBI Taxonomy" id="120017"/>
    <lineage>
        <taxon>Eukaryota</taxon>
        <taxon>Fungi</taxon>
        <taxon>Dikarya</taxon>
        <taxon>Basidiomycota</taxon>
        <taxon>Ustilaginomycotina</taxon>
        <taxon>Ustilaginomycetes</taxon>
        <taxon>Ustilaginales</taxon>
        <taxon>Ustilaginaceae</taxon>
        <taxon>Ustilago</taxon>
    </lineage>
</organism>
<dbReference type="Proteomes" id="UP000006174">
    <property type="component" value="Unassembled WGS sequence"/>
</dbReference>
<dbReference type="HOGENOM" id="CLU_1679264_0_0_1"/>
<keyword evidence="2" id="KW-1185">Reference proteome</keyword>
<gene>
    <name evidence="1" type="ORF">UHOR_12761</name>
</gene>
<dbReference type="EMBL" id="CAGI01000085">
    <property type="protein sequence ID" value="CCF48102.1"/>
    <property type="molecule type" value="Genomic_DNA"/>
</dbReference>
<dbReference type="AlphaFoldDB" id="I2FMF9"/>
<proteinExistence type="predicted"/>